<dbReference type="SMART" id="SM00579">
    <property type="entry name" value="FBD"/>
    <property type="match status" value="1"/>
</dbReference>
<reference evidence="2" key="1">
    <citation type="journal article" date="2016" name="Nat. Genet.">
        <title>A high-quality carrot genome assembly provides new insights into carotenoid accumulation and asterid genome evolution.</title>
        <authorList>
            <person name="Iorizzo M."/>
            <person name="Ellison S."/>
            <person name="Senalik D."/>
            <person name="Zeng P."/>
            <person name="Satapoomin P."/>
            <person name="Huang J."/>
            <person name="Bowman M."/>
            <person name="Iovene M."/>
            <person name="Sanseverino W."/>
            <person name="Cavagnaro P."/>
            <person name="Yildiz M."/>
            <person name="Macko-Podgorni A."/>
            <person name="Moranska E."/>
            <person name="Grzebelus E."/>
            <person name="Grzebelus D."/>
            <person name="Ashrafi H."/>
            <person name="Zheng Z."/>
            <person name="Cheng S."/>
            <person name="Spooner D."/>
            <person name="Van Deynze A."/>
            <person name="Simon P."/>
        </authorList>
    </citation>
    <scope>NUCLEOTIDE SEQUENCE</scope>
    <source>
        <tissue evidence="2">Leaf</tissue>
    </source>
</reference>
<dbReference type="SUPFAM" id="SSF81383">
    <property type="entry name" value="F-box domain"/>
    <property type="match status" value="1"/>
</dbReference>
<gene>
    <name evidence="2" type="ORF">DCAR_0415391</name>
</gene>
<dbReference type="SUPFAM" id="SSF52047">
    <property type="entry name" value="RNI-like"/>
    <property type="match status" value="1"/>
</dbReference>
<accession>A0AAF1AXD6</accession>
<sequence length="437" mass="50456">MAESSMKKIRRLRQDRISELPLKIKQIILCLLPIQDAVRTSVLSRKWRLCWTTMPNVTFDDQFSIWYKLEEYCYDRRVVTIRLVTVVNKVLLMHSGSILKFTLMLPRSQLCDGQIIYEFIDQWIPLLSRKGIKQLIVEEDYEFQETMAHDFSSLDLTHLRLTNVLFPYKPALGGFANLVNLELVHVTSNFGKSIFDCPGLEKLALILCEGLFPMNFRAPNLKCLHQVYDKLNLDYALAGLENLTEYSCMFLRSLLMPPETPNVVKVLGSLHKIEKFSSGREYLKYLAAGGSPNRLPKPLSYLKTLSICNMDFTDSYEISCLLCLIRSAPNLCKLHILNCWIDDSEISSFDNLEIVTFSDFQGRIAELELVKFLLAHSPSLKTMSIHRSEGMKKDVALAMTDDMLEFPRSSSRAKIRRLIRRVSITDFDDELWADYYL</sequence>
<dbReference type="AlphaFoldDB" id="A0AAF1AXD6"/>
<dbReference type="InterPro" id="IPR036047">
    <property type="entry name" value="F-box-like_dom_sf"/>
</dbReference>
<dbReference type="EMBL" id="CP093346">
    <property type="protein sequence ID" value="WOG96061.1"/>
    <property type="molecule type" value="Genomic_DNA"/>
</dbReference>
<evidence type="ECO:0000313" key="3">
    <source>
        <dbReference type="Proteomes" id="UP000077755"/>
    </source>
</evidence>
<dbReference type="InterPro" id="IPR032675">
    <property type="entry name" value="LRR_dom_sf"/>
</dbReference>
<dbReference type="Pfam" id="PF24758">
    <property type="entry name" value="LRR_At5g56370"/>
    <property type="match status" value="1"/>
</dbReference>
<proteinExistence type="predicted"/>
<evidence type="ECO:0000259" key="1">
    <source>
        <dbReference type="SMART" id="SM00579"/>
    </source>
</evidence>
<dbReference type="Gene3D" id="3.80.10.10">
    <property type="entry name" value="Ribonuclease Inhibitor"/>
    <property type="match status" value="1"/>
</dbReference>
<dbReference type="Pfam" id="PF08387">
    <property type="entry name" value="FBD"/>
    <property type="match status" value="1"/>
</dbReference>
<protein>
    <recommendedName>
        <fullName evidence="1">FBD domain-containing protein</fullName>
    </recommendedName>
</protein>
<evidence type="ECO:0000313" key="2">
    <source>
        <dbReference type="EMBL" id="WOG96061.1"/>
    </source>
</evidence>
<keyword evidence="3" id="KW-1185">Reference proteome</keyword>
<dbReference type="Pfam" id="PF00646">
    <property type="entry name" value="F-box"/>
    <property type="match status" value="1"/>
</dbReference>
<reference evidence="2" key="2">
    <citation type="submission" date="2022-03" db="EMBL/GenBank/DDBJ databases">
        <title>Draft title - Genomic analysis of global carrot germplasm unveils the trajectory of domestication and the origin of high carotenoid orange carrot.</title>
        <authorList>
            <person name="Iorizzo M."/>
            <person name="Ellison S."/>
            <person name="Senalik D."/>
            <person name="Macko-Podgorni A."/>
            <person name="Grzebelus D."/>
            <person name="Bostan H."/>
            <person name="Rolling W."/>
            <person name="Curaba J."/>
            <person name="Simon P."/>
        </authorList>
    </citation>
    <scope>NUCLEOTIDE SEQUENCE</scope>
    <source>
        <tissue evidence="2">Leaf</tissue>
    </source>
</reference>
<feature type="domain" description="FBD" evidence="1">
    <location>
        <begin position="345"/>
        <end position="418"/>
    </location>
</feature>
<dbReference type="Proteomes" id="UP000077755">
    <property type="component" value="Chromosome 4"/>
</dbReference>
<dbReference type="PANTHER" id="PTHR31639:SF237">
    <property type="entry name" value="F-BOX DOMAIN-CONTAINING PROTEIN"/>
    <property type="match status" value="1"/>
</dbReference>
<dbReference type="PANTHER" id="PTHR31639">
    <property type="entry name" value="F-BOX PROTEIN-LIKE"/>
    <property type="match status" value="1"/>
</dbReference>
<dbReference type="InterPro" id="IPR006566">
    <property type="entry name" value="FBD"/>
</dbReference>
<name>A0AAF1AXD6_DAUCS</name>
<dbReference type="InterPro" id="IPR055411">
    <property type="entry name" value="LRR_FXL15/At3g58940/PEG3-like"/>
</dbReference>
<dbReference type="InterPro" id="IPR001810">
    <property type="entry name" value="F-box_dom"/>
</dbReference>
<organism evidence="2 3">
    <name type="scientific">Daucus carota subsp. sativus</name>
    <name type="common">Carrot</name>
    <dbReference type="NCBI Taxonomy" id="79200"/>
    <lineage>
        <taxon>Eukaryota</taxon>
        <taxon>Viridiplantae</taxon>
        <taxon>Streptophyta</taxon>
        <taxon>Embryophyta</taxon>
        <taxon>Tracheophyta</taxon>
        <taxon>Spermatophyta</taxon>
        <taxon>Magnoliopsida</taxon>
        <taxon>eudicotyledons</taxon>
        <taxon>Gunneridae</taxon>
        <taxon>Pentapetalae</taxon>
        <taxon>asterids</taxon>
        <taxon>campanulids</taxon>
        <taxon>Apiales</taxon>
        <taxon>Apiaceae</taxon>
        <taxon>Apioideae</taxon>
        <taxon>Scandiceae</taxon>
        <taxon>Daucinae</taxon>
        <taxon>Daucus</taxon>
        <taxon>Daucus sect. Daucus</taxon>
    </lineage>
</organism>